<dbReference type="GO" id="GO:0003824">
    <property type="term" value="F:catalytic activity"/>
    <property type="evidence" value="ECO:0007669"/>
    <property type="project" value="InterPro"/>
</dbReference>
<dbReference type="Proteomes" id="UP000245383">
    <property type="component" value="Unassembled WGS sequence"/>
</dbReference>
<protein>
    <recommendedName>
        <fullName evidence="1">CMP/dCMP-type deaminase domain-containing protein</fullName>
    </recommendedName>
</protein>
<dbReference type="SUPFAM" id="SSF53927">
    <property type="entry name" value="Cytidine deaminase-like"/>
    <property type="match status" value="1"/>
</dbReference>
<dbReference type="Pfam" id="PF18785">
    <property type="entry name" value="Inv-AAD"/>
    <property type="match status" value="1"/>
</dbReference>
<comment type="caution">
    <text evidence="2">The sequence shown here is derived from an EMBL/GenBank/DDBJ whole genome shotgun (WGS) entry which is preliminary data.</text>
</comment>
<feature type="domain" description="CMP/dCMP-type deaminase" evidence="1">
    <location>
        <begin position="19"/>
        <end position="131"/>
    </location>
</feature>
<proteinExistence type="predicted"/>
<organism evidence="2 3">
    <name type="scientific">Smittium simulii</name>
    <dbReference type="NCBI Taxonomy" id="133385"/>
    <lineage>
        <taxon>Eukaryota</taxon>
        <taxon>Fungi</taxon>
        <taxon>Fungi incertae sedis</taxon>
        <taxon>Zoopagomycota</taxon>
        <taxon>Kickxellomycotina</taxon>
        <taxon>Harpellomycetes</taxon>
        <taxon>Harpellales</taxon>
        <taxon>Legeriomycetaceae</taxon>
        <taxon>Smittium</taxon>
    </lineage>
</organism>
<name>A0A2T9YRR3_9FUNG</name>
<dbReference type="InterPro" id="IPR016193">
    <property type="entry name" value="Cytidine_deaminase-like"/>
</dbReference>
<sequence>MERGVYTVILDHTVSRKYAKAYEFMNLSIQQAYLGSQVYPGFNVGSVLVLDDVVISTGYSNETGEHNHATQCVFEKLDNLTLARGASLYNTIEPCSYKLYDNDTSCTKRIIDAGISTVYIGVKEPETFSKCEGVNQLLDSGIDVYCLKMLEEACLEPNRHFLNRRYI</sequence>
<dbReference type="OrthoDB" id="252265at2759"/>
<evidence type="ECO:0000313" key="2">
    <source>
        <dbReference type="EMBL" id="PVU95053.1"/>
    </source>
</evidence>
<dbReference type="PROSITE" id="PS51747">
    <property type="entry name" value="CYT_DCMP_DEAMINASES_2"/>
    <property type="match status" value="1"/>
</dbReference>
<dbReference type="STRING" id="133385.A0A2T9YRR3"/>
<evidence type="ECO:0000259" key="1">
    <source>
        <dbReference type="PROSITE" id="PS51747"/>
    </source>
</evidence>
<dbReference type="EMBL" id="MBFR01000067">
    <property type="protein sequence ID" value="PVU95053.1"/>
    <property type="molecule type" value="Genomic_DNA"/>
</dbReference>
<keyword evidence="3" id="KW-1185">Reference proteome</keyword>
<dbReference type="Gene3D" id="3.40.140.10">
    <property type="entry name" value="Cytidine Deaminase, domain 2"/>
    <property type="match status" value="1"/>
</dbReference>
<reference evidence="2 3" key="1">
    <citation type="journal article" date="2018" name="MBio">
        <title>Comparative Genomics Reveals the Core Gene Toolbox for the Fungus-Insect Symbiosis.</title>
        <authorList>
            <person name="Wang Y."/>
            <person name="Stata M."/>
            <person name="Wang W."/>
            <person name="Stajich J.E."/>
            <person name="White M.M."/>
            <person name="Moncalvo J.M."/>
        </authorList>
    </citation>
    <scope>NUCLEOTIDE SEQUENCE [LARGE SCALE GENOMIC DNA]</scope>
    <source>
        <strain evidence="2 3">SWE-8-4</strain>
    </source>
</reference>
<dbReference type="GO" id="GO:0006139">
    <property type="term" value="P:nucleobase-containing compound metabolic process"/>
    <property type="evidence" value="ECO:0007669"/>
    <property type="project" value="UniProtKB-ARBA"/>
</dbReference>
<accession>A0A2T9YRR3</accession>
<dbReference type="InterPro" id="IPR002125">
    <property type="entry name" value="CMP_dCMP_dom"/>
</dbReference>
<gene>
    <name evidence="2" type="ORF">BB561_002086</name>
</gene>
<evidence type="ECO:0000313" key="3">
    <source>
        <dbReference type="Proteomes" id="UP000245383"/>
    </source>
</evidence>
<dbReference type="AlphaFoldDB" id="A0A2T9YRR3"/>